<dbReference type="GO" id="GO:0015184">
    <property type="term" value="F:L-cystine transmembrane transporter activity"/>
    <property type="evidence" value="ECO:0007669"/>
    <property type="project" value="TreeGrafter"/>
</dbReference>
<dbReference type="InterPro" id="IPR010065">
    <property type="entry name" value="AA_ABC_transptr_permease_3TM"/>
</dbReference>
<dbReference type="EMBL" id="CP118102">
    <property type="protein sequence ID" value="WDH85304.1"/>
    <property type="molecule type" value="Genomic_DNA"/>
</dbReference>
<evidence type="ECO:0000259" key="9">
    <source>
        <dbReference type="PROSITE" id="PS50928"/>
    </source>
</evidence>
<feature type="domain" description="ABC transmembrane type-1" evidence="9">
    <location>
        <begin position="25"/>
        <end position="205"/>
    </location>
</feature>
<evidence type="ECO:0000256" key="7">
    <source>
        <dbReference type="ARBA" id="ARBA00023136"/>
    </source>
</evidence>
<feature type="transmembrane region" description="Helical" evidence="8">
    <location>
        <begin position="63"/>
        <end position="83"/>
    </location>
</feature>
<dbReference type="InterPro" id="IPR035906">
    <property type="entry name" value="MetI-like_sf"/>
</dbReference>
<keyword evidence="6 8" id="KW-1133">Transmembrane helix</keyword>
<organism evidence="10 11">
    <name type="scientific">Paenibacillus urinalis</name>
    <dbReference type="NCBI Taxonomy" id="521520"/>
    <lineage>
        <taxon>Bacteria</taxon>
        <taxon>Bacillati</taxon>
        <taxon>Bacillota</taxon>
        <taxon>Bacilli</taxon>
        <taxon>Bacillales</taxon>
        <taxon>Paenibacillaceae</taxon>
        <taxon>Paenibacillus</taxon>
    </lineage>
</organism>
<dbReference type="NCBIfam" id="TIGR01726">
    <property type="entry name" value="HEQRo_perm_3TM"/>
    <property type="match status" value="1"/>
</dbReference>
<evidence type="ECO:0000313" key="11">
    <source>
        <dbReference type="Proteomes" id="UP001220962"/>
    </source>
</evidence>
<evidence type="ECO:0000256" key="8">
    <source>
        <dbReference type="RuleBase" id="RU363032"/>
    </source>
</evidence>
<evidence type="ECO:0000256" key="2">
    <source>
        <dbReference type="ARBA" id="ARBA00022448"/>
    </source>
</evidence>
<dbReference type="Pfam" id="PF00528">
    <property type="entry name" value="BPD_transp_1"/>
    <property type="match status" value="1"/>
</dbReference>
<keyword evidence="10" id="KW-0614">Plasmid</keyword>
<keyword evidence="7 8" id="KW-0472">Membrane</keyword>
<dbReference type="Proteomes" id="UP001220962">
    <property type="component" value="Plasmid unnamed1"/>
</dbReference>
<gene>
    <name evidence="10" type="ORF">PUW23_26060</name>
</gene>
<feature type="transmembrane region" description="Helical" evidence="8">
    <location>
        <begin position="192"/>
        <end position="211"/>
    </location>
</feature>
<comment type="subcellular location">
    <subcellularLocation>
        <location evidence="1 8">Cell membrane</location>
        <topology evidence="1 8">Multi-pass membrane protein</topology>
    </subcellularLocation>
</comment>
<evidence type="ECO:0000256" key="3">
    <source>
        <dbReference type="ARBA" id="ARBA00022475"/>
    </source>
</evidence>
<evidence type="ECO:0000256" key="6">
    <source>
        <dbReference type="ARBA" id="ARBA00022989"/>
    </source>
</evidence>
<feature type="transmembrane region" description="Helical" evidence="8">
    <location>
        <begin position="89"/>
        <end position="108"/>
    </location>
</feature>
<protein>
    <submittedName>
        <fullName evidence="10">Amino acid ABC transporter permease</fullName>
    </submittedName>
</protein>
<dbReference type="Gene3D" id="1.10.3720.10">
    <property type="entry name" value="MetI-like"/>
    <property type="match status" value="1"/>
</dbReference>
<evidence type="ECO:0000313" key="10">
    <source>
        <dbReference type="EMBL" id="WDH85304.1"/>
    </source>
</evidence>
<keyword evidence="5" id="KW-0029">Amino-acid transport</keyword>
<keyword evidence="3" id="KW-1003">Cell membrane</keyword>
<dbReference type="InterPro" id="IPR000515">
    <property type="entry name" value="MetI-like"/>
</dbReference>
<dbReference type="RefSeq" id="WP_094046644.1">
    <property type="nucleotide sequence ID" value="NZ_CP118102.1"/>
</dbReference>
<dbReference type="AlphaFoldDB" id="A0AAX3N9B5"/>
<keyword evidence="2 8" id="KW-0813">Transport</keyword>
<evidence type="ECO:0000256" key="5">
    <source>
        <dbReference type="ARBA" id="ARBA00022970"/>
    </source>
</evidence>
<dbReference type="PANTHER" id="PTHR30614:SF0">
    <property type="entry name" value="L-CYSTINE TRANSPORT SYSTEM PERMEASE PROTEIN TCYL"/>
    <property type="match status" value="1"/>
</dbReference>
<dbReference type="PROSITE" id="PS50928">
    <property type="entry name" value="ABC_TM1"/>
    <property type="match status" value="1"/>
</dbReference>
<name>A0AAX3N9B5_9BACL</name>
<dbReference type="CDD" id="cd06261">
    <property type="entry name" value="TM_PBP2"/>
    <property type="match status" value="1"/>
</dbReference>
<evidence type="ECO:0000256" key="1">
    <source>
        <dbReference type="ARBA" id="ARBA00004651"/>
    </source>
</evidence>
<evidence type="ECO:0000256" key="4">
    <source>
        <dbReference type="ARBA" id="ARBA00022692"/>
    </source>
</evidence>
<reference evidence="10" key="1">
    <citation type="submission" date="2023-02" db="EMBL/GenBank/DDBJ databases">
        <title>Pathogen: clinical or host-associated sample.</title>
        <authorList>
            <person name="Hergert J."/>
            <person name="Casey R."/>
            <person name="Wagner J."/>
            <person name="Young E.L."/>
            <person name="Oakeson K.F."/>
        </authorList>
    </citation>
    <scope>NUCLEOTIDE SEQUENCE</scope>
    <source>
        <strain evidence="10">2022CK-00830</strain>
        <plasmid evidence="10">unnamed1</plasmid>
    </source>
</reference>
<proteinExistence type="inferred from homology"/>
<dbReference type="PANTHER" id="PTHR30614">
    <property type="entry name" value="MEMBRANE COMPONENT OF AMINO ACID ABC TRANSPORTER"/>
    <property type="match status" value="1"/>
</dbReference>
<comment type="similarity">
    <text evidence="8">Belongs to the binding-protein-dependent transport system permease family.</text>
</comment>
<feature type="transmembrane region" description="Helical" evidence="8">
    <location>
        <begin position="27"/>
        <end position="51"/>
    </location>
</feature>
<dbReference type="InterPro" id="IPR043429">
    <property type="entry name" value="ArtM/GltK/GlnP/TcyL/YhdX-like"/>
</dbReference>
<accession>A0AAX3N9B5</accession>
<keyword evidence="4 8" id="KW-0812">Transmembrane</keyword>
<dbReference type="GO" id="GO:0043190">
    <property type="term" value="C:ATP-binding cassette (ABC) transporter complex"/>
    <property type="evidence" value="ECO:0007669"/>
    <property type="project" value="InterPro"/>
</dbReference>
<geneLocation type="plasmid" evidence="10 11">
    <name>unnamed1</name>
</geneLocation>
<dbReference type="SUPFAM" id="SSF161098">
    <property type="entry name" value="MetI-like"/>
    <property type="match status" value="1"/>
</dbReference>
<sequence>MSQERAERLWDIALHSLWPLLQGMLKYTIPLSLVSFALALIFALLIALAGLSPRPYLRLPSRFYVWIVRGTPILVQLFIIFYGLPNVGIVLPAFPTVVIALTVAEAAYCSEIMRSTIKSLPQGQWKAGYSLGMSPFQVLRRVILPQAARISIPPLGNQFIGLFKTSSLAALVTLPDLFGVAKQIAASTFEPMLLYIIAAGYYLLICSALTVGQHRLEKKFGNYSL</sequence>